<sequence>MPGAYGVEAISPTQVQVNTEFGHEEDPATGLTVKFALHVTAADTTKSNAPVASMHQEIGFSLALLRPKGGFQMRLPCRAEMLRASRTLGQWFMDPLNCGRSLLAETPTLEELNISFDGLARPLRYIPFTGGDLEQDISNLFNHLVNIFNRIYQDRLPGAMARLATSDRGLNFVNTLLAHHMSPAQCMNAAEAEEAIAGMFPATFSDWPKVLDGQMHGYLDRIIEGVLRQNQTTAPEGWLQMPPLTIGALSDVHLKDLRLTGTSQISKLQLMQTDTAEKEMLGFDLEAACPNDQKPFPTLLEMTWGATLDVGSEVLVQVQMPCGSLQASLNVSVDTIDTADILVPPSIFCTLLTPFQTLAVTSLEAVKQGPGALYVTLGSAPKVDVVEEMCKLYPKLCVFGSRLGEHLAHPGNATDLLSFLHKAAVKHCDALQVVTGRRLQEEKTRDEKGIPYDEGFNALLWIASLLGSLALAAGVTYLVAWKAGHSVNTRRSSLALHVFVGSRPGRGFIFVVSFLMFISLCLRLIATQTLPYVSMEMAMVYKPSGREIDSQTLGVFTFWGDSAISS</sequence>
<evidence type="ECO:0000313" key="3">
    <source>
        <dbReference type="Proteomes" id="UP001178507"/>
    </source>
</evidence>
<feature type="transmembrane region" description="Helical" evidence="1">
    <location>
        <begin position="507"/>
        <end position="526"/>
    </location>
</feature>
<name>A0AA36ITB3_9DINO</name>
<organism evidence="2 3">
    <name type="scientific">Effrenium voratum</name>
    <dbReference type="NCBI Taxonomy" id="2562239"/>
    <lineage>
        <taxon>Eukaryota</taxon>
        <taxon>Sar</taxon>
        <taxon>Alveolata</taxon>
        <taxon>Dinophyceae</taxon>
        <taxon>Suessiales</taxon>
        <taxon>Symbiodiniaceae</taxon>
        <taxon>Effrenium</taxon>
    </lineage>
</organism>
<evidence type="ECO:0000313" key="2">
    <source>
        <dbReference type="EMBL" id="CAJ1393602.1"/>
    </source>
</evidence>
<accession>A0AA36ITB3</accession>
<dbReference type="Proteomes" id="UP001178507">
    <property type="component" value="Unassembled WGS sequence"/>
</dbReference>
<dbReference type="AlphaFoldDB" id="A0AA36ITB3"/>
<gene>
    <name evidence="2" type="ORF">EVOR1521_LOCUS18432</name>
</gene>
<protein>
    <submittedName>
        <fullName evidence="2">Uncharacterized protein</fullName>
    </submittedName>
</protein>
<keyword evidence="1" id="KW-0472">Membrane</keyword>
<proteinExistence type="predicted"/>
<keyword evidence="3" id="KW-1185">Reference proteome</keyword>
<feature type="transmembrane region" description="Helical" evidence="1">
    <location>
        <begin position="458"/>
        <end position="481"/>
    </location>
</feature>
<keyword evidence="1" id="KW-1133">Transmembrane helix</keyword>
<keyword evidence="1" id="KW-0812">Transmembrane</keyword>
<comment type="caution">
    <text evidence="2">The sequence shown here is derived from an EMBL/GenBank/DDBJ whole genome shotgun (WGS) entry which is preliminary data.</text>
</comment>
<evidence type="ECO:0000256" key="1">
    <source>
        <dbReference type="SAM" id="Phobius"/>
    </source>
</evidence>
<dbReference type="EMBL" id="CAUJNA010002602">
    <property type="protein sequence ID" value="CAJ1393602.1"/>
    <property type="molecule type" value="Genomic_DNA"/>
</dbReference>
<reference evidence="2" key="1">
    <citation type="submission" date="2023-08" db="EMBL/GenBank/DDBJ databases">
        <authorList>
            <person name="Chen Y."/>
            <person name="Shah S."/>
            <person name="Dougan E. K."/>
            <person name="Thang M."/>
            <person name="Chan C."/>
        </authorList>
    </citation>
    <scope>NUCLEOTIDE SEQUENCE</scope>
</reference>